<evidence type="ECO:0000313" key="2">
    <source>
        <dbReference type="EMBL" id="SUG28422.1"/>
    </source>
</evidence>
<gene>
    <name evidence="2" type="ORF">NCTC7303_00546</name>
</gene>
<dbReference type="AlphaFoldDB" id="A0A379SFN9"/>
<sequence>MRQCRFPRAMSQRFHYNHRQDGQNDHHDHKAGNQCDHTCRRTHLLFNQFAKRTPIAPGRNEQHHKVLYRSSQYDARQQPDHPRQIAHLRRQHRPDQRPRASNGRKMVTKKHLLISRDIIQTVVMTHCGRHTRWVNRQHFPGDIESIKTIRNKIDADRRHHNP</sequence>
<evidence type="ECO:0000313" key="3">
    <source>
        <dbReference type="Proteomes" id="UP000255443"/>
    </source>
</evidence>
<reference evidence="2 3" key="1">
    <citation type="submission" date="2018-06" db="EMBL/GenBank/DDBJ databases">
        <authorList>
            <consortium name="Pathogen Informatics"/>
            <person name="Doyle S."/>
        </authorList>
    </citation>
    <scope>NUCLEOTIDE SEQUENCE [LARGE SCALE GENOMIC DNA]</scope>
    <source>
        <strain evidence="2 3">NCTC7303</strain>
    </source>
</reference>
<accession>A0A379SFN9</accession>
<name>A0A379SFN9_SALER</name>
<organism evidence="2 3">
    <name type="scientific">Salmonella enterica subsp. arizonae</name>
    <dbReference type="NCBI Taxonomy" id="59203"/>
    <lineage>
        <taxon>Bacteria</taxon>
        <taxon>Pseudomonadati</taxon>
        <taxon>Pseudomonadota</taxon>
        <taxon>Gammaproteobacteria</taxon>
        <taxon>Enterobacterales</taxon>
        <taxon>Enterobacteriaceae</taxon>
        <taxon>Salmonella</taxon>
    </lineage>
</organism>
<feature type="region of interest" description="Disordered" evidence="1">
    <location>
        <begin position="72"/>
        <end position="105"/>
    </location>
</feature>
<dbReference type="EMBL" id="UGXC01000002">
    <property type="protein sequence ID" value="SUG28422.1"/>
    <property type="molecule type" value="Genomic_DNA"/>
</dbReference>
<dbReference type="Proteomes" id="UP000255443">
    <property type="component" value="Unassembled WGS sequence"/>
</dbReference>
<proteinExistence type="predicted"/>
<protein>
    <submittedName>
        <fullName evidence="2">Uncharacterized protein</fullName>
    </submittedName>
</protein>
<evidence type="ECO:0000256" key="1">
    <source>
        <dbReference type="SAM" id="MobiDB-lite"/>
    </source>
</evidence>